<sequence length="313" mass="32373">MHRALLFLLLLGLGSSTPTAVPTTPGDGDRAAARALLAELVEHVPPQPLPGVSCQDLLPEALPGFAQLPPPPRALARAAMTLALSGAACTAQAEAAVLGLSRELGPLRATALLRGLARLQSSPAPQPFTLLLLSLARPGGAGRVWPCMAPTQLLGRVAGTPGGALATWPSAEGSRGVPGARAPRAWFPACRRARRHRREDEDACNPPGEREAHQVLEWVPGISVFYNLGTSIYYAFQGCKALASTRALEAAEDLGYTGLAAITASVGGPVAVGLQLGLQPGLKAGVRALIRYFTSEGVPPPAPTAHSGPVLMF</sequence>
<accession>A0A7L2VVL7</accession>
<feature type="signal peptide" evidence="1">
    <location>
        <begin position="1"/>
        <end position="16"/>
    </location>
</feature>
<protein>
    <submittedName>
        <fullName evidence="2">APOF protein</fullName>
    </submittedName>
</protein>
<dbReference type="EMBL" id="VYZX01025167">
    <property type="protein sequence ID" value="NXS60797.1"/>
    <property type="molecule type" value="Genomic_DNA"/>
</dbReference>
<feature type="non-terminal residue" evidence="2">
    <location>
        <position position="313"/>
    </location>
</feature>
<keyword evidence="1" id="KW-0732">Signal</keyword>
<gene>
    <name evidence="2" type="primary">Apof</name>
    <name evidence="2" type="ORF">BRALEP_R14604</name>
</gene>
<dbReference type="Pfam" id="PF15148">
    <property type="entry name" value="Apolipo_F"/>
    <property type="match status" value="2"/>
</dbReference>
<dbReference type="AlphaFoldDB" id="A0A7L2VVL7"/>
<comment type="caution">
    <text evidence="2">The sequence shown here is derived from an EMBL/GenBank/DDBJ whole genome shotgun (WGS) entry which is preliminary data.</text>
</comment>
<reference evidence="2 3" key="1">
    <citation type="submission" date="2019-09" db="EMBL/GenBank/DDBJ databases">
        <title>Bird 10,000 Genomes (B10K) Project - Family phase.</title>
        <authorList>
            <person name="Zhang G."/>
        </authorList>
    </citation>
    <scope>NUCLEOTIDE SEQUENCE [LARGE SCALE GENOMIC DNA]</scope>
    <source>
        <strain evidence="2">B10K-DU-012-52</strain>
    </source>
</reference>
<evidence type="ECO:0000256" key="1">
    <source>
        <dbReference type="SAM" id="SignalP"/>
    </source>
</evidence>
<name>A0A7L2VVL7_9AVES</name>
<dbReference type="PANTHER" id="PTHR15011:SF3">
    <property type="entry name" value="APOLIPOPROTEIN F"/>
    <property type="match status" value="1"/>
</dbReference>
<dbReference type="GO" id="GO:0008203">
    <property type="term" value="P:cholesterol metabolic process"/>
    <property type="evidence" value="ECO:0007669"/>
    <property type="project" value="TreeGrafter"/>
</dbReference>
<proteinExistence type="predicted"/>
<dbReference type="GO" id="GO:0005615">
    <property type="term" value="C:extracellular space"/>
    <property type="evidence" value="ECO:0007669"/>
    <property type="project" value="TreeGrafter"/>
</dbReference>
<evidence type="ECO:0000313" key="2">
    <source>
        <dbReference type="EMBL" id="NXS60797.1"/>
    </source>
</evidence>
<dbReference type="PANTHER" id="PTHR15011">
    <property type="entry name" value="APOLIPOPROTEIN F"/>
    <property type="match status" value="1"/>
</dbReference>
<evidence type="ECO:0000313" key="3">
    <source>
        <dbReference type="Proteomes" id="UP000520535"/>
    </source>
</evidence>
<dbReference type="OrthoDB" id="9895613at2759"/>
<dbReference type="Proteomes" id="UP000520535">
    <property type="component" value="Unassembled WGS sequence"/>
</dbReference>
<keyword evidence="3" id="KW-1185">Reference proteome</keyword>
<feature type="chain" id="PRO_5029872403" evidence="1">
    <location>
        <begin position="17"/>
        <end position="313"/>
    </location>
</feature>
<dbReference type="InterPro" id="IPR026114">
    <property type="entry name" value="APOF"/>
</dbReference>
<organism evidence="2 3">
    <name type="scientific">Brachypteracias leptosomus</name>
    <name type="common">short-legged ground-roller</name>
    <dbReference type="NCBI Taxonomy" id="135165"/>
    <lineage>
        <taxon>Eukaryota</taxon>
        <taxon>Metazoa</taxon>
        <taxon>Chordata</taxon>
        <taxon>Craniata</taxon>
        <taxon>Vertebrata</taxon>
        <taxon>Euteleostomi</taxon>
        <taxon>Archelosauria</taxon>
        <taxon>Archosauria</taxon>
        <taxon>Dinosauria</taxon>
        <taxon>Saurischia</taxon>
        <taxon>Theropoda</taxon>
        <taxon>Coelurosauria</taxon>
        <taxon>Aves</taxon>
        <taxon>Neognathae</taxon>
        <taxon>Neoaves</taxon>
        <taxon>Telluraves</taxon>
        <taxon>Coraciimorphae</taxon>
        <taxon>Coraciiformes</taxon>
        <taxon>Brachypteraciidae</taxon>
        <taxon>Brachypteracias</taxon>
    </lineage>
</organism>
<feature type="non-terminal residue" evidence="2">
    <location>
        <position position="1"/>
    </location>
</feature>